<dbReference type="Gene3D" id="3.50.50.60">
    <property type="entry name" value="FAD/NAD(P)-binding domain"/>
    <property type="match status" value="2"/>
</dbReference>
<dbReference type="InterPro" id="IPR036188">
    <property type="entry name" value="FAD/NAD-bd_sf"/>
</dbReference>
<dbReference type="Pfam" id="PF17885">
    <property type="entry name" value="Smoa_sbd"/>
    <property type="match status" value="1"/>
</dbReference>
<reference evidence="2 3" key="1">
    <citation type="submission" date="2020-07" db="EMBL/GenBank/DDBJ databases">
        <title>Sequencing the genomes of 1000 actinobacteria strains.</title>
        <authorList>
            <person name="Klenk H.-P."/>
        </authorList>
    </citation>
    <scope>NUCLEOTIDE SEQUENCE [LARGE SCALE GENOMIC DNA]</scope>
    <source>
        <strain evidence="2 3">CXB654</strain>
    </source>
</reference>
<name>A0A852U587_9ACTN</name>
<evidence type="ECO:0000259" key="1">
    <source>
        <dbReference type="Pfam" id="PF17885"/>
    </source>
</evidence>
<gene>
    <name evidence="2" type="ORF">HDA32_005173</name>
</gene>
<dbReference type="RefSeq" id="WP_179645605.1">
    <property type="nucleotide sequence ID" value="NZ_BAAAYY010000019.1"/>
</dbReference>
<sequence length="430" mass="46243">MRRILIVGGGQSALYLGHGLLRHGYEVTLMTAQTTEEVRAGLPSVLQFTPPTVLLSEREAGLPVWENDAPPIERLRMRVRTGAHEVAFTGAFSAGYAVSVDRRLKMADWLELFKARADETGHGRVITHGVTVTDLDYFTRLFDLVIVAVGNGELGELFDPDPTRQGGAHPRTVVQAYLDGDTVDGPAEGVMDVVSAQPGGPDDAGEVFFAPVLTHEGAGYAVMALAAPGGPLDAAVAARRARERVRHAFSPDLALHTLLTQTKTWAPEVFARIAHARPIRGSAVLGQRVDPVVRHPVGVLPSGGLVLGMADAVVTTGPLCGQGWNTSTRCAQVYLEHVLAHGDRPFDEMFMDAAFTAFWDTYGEASAAFSEISHGVFPAHFPHLLGAAGAFGEVADRWVDGIDDPRKLRDWMFDAERAHAYLAQLTTSAS</sequence>
<dbReference type="Gene3D" id="3.30.9.40">
    <property type="match status" value="1"/>
</dbReference>
<feature type="domain" description="Styrene monooxygenase StyA putative substrate binding" evidence="1">
    <location>
        <begin position="150"/>
        <end position="272"/>
    </location>
</feature>
<evidence type="ECO:0000313" key="3">
    <source>
        <dbReference type="Proteomes" id="UP000589036"/>
    </source>
</evidence>
<dbReference type="EMBL" id="JACCCC010000001">
    <property type="protein sequence ID" value="NYE50053.1"/>
    <property type="molecule type" value="Genomic_DNA"/>
</dbReference>
<dbReference type="SUPFAM" id="SSF51905">
    <property type="entry name" value="FAD/NAD(P)-binding domain"/>
    <property type="match status" value="1"/>
</dbReference>
<keyword evidence="3" id="KW-1185">Reference proteome</keyword>
<dbReference type="InterPro" id="IPR041654">
    <property type="entry name" value="StyA_sbd"/>
</dbReference>
<evidence type="ECO:0000313" key="2">
    <source>
        <dbReference type="EMBL" id="NYE50053.1"/>
    </source>
</evidence>
<accession>A0A852U587</accession>
<comment type="caution">
    <text evidence="2">The sequence shown here is derived from an EMBL/GenBank/DDBJ whole genome shotgun (WGS) entry which is preliminary data.</text>
</comment>
<dbReference type="Proteomes" id="UP000589036">
    <property type="component" value="Unassembled WGS sequence"/>
</dbReference>
<proteinExistence type="predicted"/>
<dbReference type="AlphaFoldDB" id="A0A852U587"/>
<organism evidence="2 3">
    <name type="scientific">Spinactinospora alkalitolerans</name>
    <dbReference type="NCBI Taxonomy" id="687207"/>
    <lineage>
        <taxon>Bacteria</taxon>
        <taxon>Bacillati</taxon>
        <taxon>Actinomycetota</taxon>
        <taxon>Actinomycetes</taxon>
        <taxon>Streptosporangiales</taxon>
        <taxon>Nocardiopsidaceae</taxon>
        <taxon>Spinactinospora</taxon>
    </lineage>
</organism>
<protein>
    <submittedName>
        <fullName evidence="2">2-polyprenyl-6-methoxyphenol hydroxylase-like FAD-dependent oxidoreductase</fullName>
    </submittedName>
</protein>